<name>A0A842JBP7_9ACTN</name>
<dbReference type="AlphaFoldDB" id="A0A842JBP7"/>
<feature type="compositionally biased region" description="Low complexity" evidence="1">
    <location>
        <begin position="34"/>
        <end position="45"/>
    </location>
</feature>
<organism evidence="3 4">
    <name type="scientific">Gordonibacter massiliensis</name>
    <name type="common">ex Traore et al. 2017</name>
    <dbReference type="NCBI Taxonomy" id="1841863"/>
    <lineage>
        <taxon>Bacteria</taxon>
        <taxon>Bacillati</taxon>
        <taxon>Actinomycetota</taxon>
        <taxon>Coriobacteriia</taxon>
        <taxon>Eggerthellales</taxon>
        <taxon>Eggerthellaceae</taxon>
        <taxon>Gordonibacter</taxon>
    </lineage>
</organism>
<accession>A0A842JBP7</accession>
<feature type="region of interest" description="Disordered" evidence="1">
    <location>
        <begin position="34"/>
        <end position="76"/>
    </location>
</feature>
<gene>
    <name evidence="3" type="ORF">H7313_07230</name>
</gene>
<reference evidence="3 4" key="1">
    <citation type="submission" date="2020-08" db="EMBL/GenBank/DDBJ databases">
        <authorList>
            <person name="Liu C."/>
            <person name="Sun Q."/>
        </authorList>
    </citation>
    <scope>NUCLEOTIDE SEQUENCE [LARGE SCALE GENOMIC DNA]</scope>
    <source>
        <strain evidence="3 4">N22</strain>
    </source>
</reference>
<feature type="signal peptide" evidence="2">
    <location>
        <begin position="1"/>
        <end position="29"/>
    </location>
</feature>
<keyword evidence="4" id="KW-1185">Reference proteome</keyword>
<evidence type="ECO:0000256" key="2">
    <source>
        <dbReference type="SAM" id="SignalP"/>
    </source>
</evidence>
<proteinExistence type="predicted"/>
<evidence type="ECO:0000256" key="1">
    <source>
        <dbReference type="SAM" id="MobiDB-lite"/>
    </source>
</evidence>
<keyword evidence="2" id="KW-0732">Signal</keyword>
<comment type="caution">
    <text evidence="3">The sequence shown here is derived from an EMBL/GenBank/DDBJ whole genome shotgun (WGS) entry which is preliminary data.</text>
</comment>
<dbReference type="EMBL" id="JACMSE010000004">
    <property type="protein sequence ID" value="MBC2889137.1"/>
    <property type="molecule type" value="Genomic_DNA"/>
</dbReference>
<sequence length="220" mass="22882">MTKNKKLLSVFLVFGLVAAIALTPLAAYAWEGGSEGNSENANSSGVQGTSDGKTDVEGWIGTFDGGEDPNRPDPPAESWVNVKIPTTALFGSLSSDAGAVYSPVYRIYNHSARGVTVEPTGFTKVSEPLELAGMVLNLNFTHPNSLTVPLRSADDAFLGAGLTSPGSITLGAGSESSPQTAAFTMSGQLPEGFNYPSNAPHQPRYGLVFSFTAEPPAAVQ</sequence>
<protein>
    <submittedName>
        <fullName evidence="3">Uncharacterized protein</fullName>
    </submittedName>
</protein>
<evidence type="ECO:0000313" key="3">
    <source>
        <dbReference type="EMBL" id="MBC2889137.1"/>
    </source>
</evidence>
<evidence type="ECO:0000313" key="4">
    <source>
        <dbReference type="Proteomes" id="UP000587396"/>
    </source>
</evidence>
<dbReference type="RefSeq" id="WP_185905016.1">
    <property type="nucleotide sequence ID" value="NZ_JACMSE010000004.1"/>
</dbReference>
<feature type="chain" id="PRO_5032470172" evidence="2">
    <location>
        <begin position="30"/>
        <end position="220"/>
    </location>
</feature>
<dbReference type="Proteomes" id="UP000587396">
    <property type="component" value="Unassembled WGS sequence"/>
</dbReference>